<accession>A0A9N9T1L8</accession>
<sequence length="313" mass="34437">MKLFILVAALIVATNANLSAFEQWTNFKATHNKSYSVVEDKLRFAVFHENLRKIEEHNAKYENGEETYYLAVNQFADWSSAEFKAMLNSQMINRPEISFDETFEADPNLKADSVDWRNKADLGVKNQGSCGSCWAFSATGALEGQLAIHKNQHVQLSEQELVDCDSTNSGCEGGLMTNAFAYVRSHGLASEKQYAYTARDGSCKKVSNKQVSSISGYVNLARTEAALASALASVGPISIAVDADTWQFYGGGIFNNKNCGTSLNHGVLAVGYTKDVFIVKNSWGTSWGEIGYIRISRGHNLCGLNQMNSYPKL</sequence>
<dbReference type="AlphaFoldDB" id="A0A9N9T1L8"/>
<dbReference type="InterPro" id="IPR013128">
    <property type="entry name" value="Peptidase_C1A"/>
</dbReference>
<keyword evidence="6" id="KW-1015">Disulfide bond</keyword>
<proteinExistence type="inferred from homology"/>
<feature type="signal peptide" evidence="7">
    <location>
        <begin position="1"/>
        <end position="16"/>
    </location>
</feature>
<keyword evidence="7" id="KW-0732">Signal</keyword>
<dbReference type="InterPro" id="IPR000169">
    <property type="entry name" value="Pept_cys_AS"/>
</dbReference>
<organism evidence="10 11">
    <name type="scientific">Diabrotica balteata</name>
    <name type="common">Banded cucumber beetle</name>
    <dbReference type="NCBI Taxonomy" id="107213"/>
    <lineage>
        <taxon>Eukaryota</taxon>
        <taxon>Metazoa</taxon>
        <taxon>Ecdysozoa</taxon>
        <taxon>Arthropoda</taxon>
        <taxon>Hexapoda</taxon>
        <taxon>Insecta</taxon>
        <taxon>Pterygota</taxon>
        <taxon>Neoptera</taxon>
        <taxon>Endopterygota</taxon>
        <taxon>Coleoptera</taxon>
        <taxon>Polyphaga</taxon>
        <taxon>Cucujiformia</taxon>
        <taxon>Chrysomeloidea</taxon>
        <taxon>Chrysomelidae</taxon>
        <taxon>Galerucinae</taxon>
        <taxon>Diabroticina</taxon>
        <taxon>Diabroticites</taxon>
        <taxon>Diabrotica</taxon>
    </lineage>
</organism>
<feature type="chain" id="PRO_5040476285" evidence="7">
    <location>
        <begin position="17"/>
        <end position="313"/>
    </location>
</feature>
<evidence type="ECO:0000256" key="1">
    <source>
        <dbReference type="ARBA" id="ARBA00008455"/>
    </source>
</evidence>
<comment type="similarity">
    <text evidence="1">Belongs to the peptidase C1 family.</text>
</comment>
<dbReference type="OrthoDB" id="10253408at2759"/>
<evidence type="ECO:0000259" key="9">
    <source>
        <dbReference type="SMART" id="SM00848"/>
    </source>
</evidence>
<dbReference type="SUPFAM" id="SSF54001">
    <property type="entry name" value="Cysteine proteinases"/>
    <property type="match status" value="1"/>
</dbReference>
<dbReference type="GO" id="GO:0006508">
    <property type="term" value="P:proteolysis"/>
    <property type="evidence" value="ECO:0007669"/>
    <property type="project" value="UniProtKB-KW"/>
</dbReference>
<dbReference type="InterPro" id="IPR013201">
    <property type="entry name" value="Prot_inhib_I29"/>
</dbReference>
<evidence type="ECO:0000259" key="8">
    <source>
        <dbReference type="SMART" id="SM00645"/>
    </source>
</evidence>
<keyword evidence="3" id="KW-0378">Hydrolase</keyword>
<evidence type="ECO:0000313" key="10">
    <source>
        <dbReference type="EMBL" id="CAG9833881.1"/>
    </source>
</evidence>
<evidence type="ECO:0000256" key="3">
    <source>
        <dbReference type="ARBA" id="ARBA00022801"/>
    </source>
</evidence>
<dbReference type="SMART" id="SM00645">
    <property type="entry name" value="Pept_C1"/>
    <property type="match status" value="1"/>
</dbReference>
<evidence type="ECO:0000256" key="6">
    <source>
        <dbReference type="ARBA" id="ARBA00023157"/>
    </source>
</evidence>
<dbReference type="InterPro" id="IPR039417">
    <property type="entry name" value="Peptidase_C1A_papain-like"/>
</dbReference>
<dbReference type="Pfam" id="PF00112">
    <property type="entry name" value="Peptidase_C1"/>
    <property type="match status" value="1"/>
</dbReference>
<dbReference type="EMBL" id="OU898279">
    <property type="protein sequence ID" value="CAG9833881.1"/>
    <property type="molecule type" value="Genomic_DNA"/>
</dbReference>
<reference evidence="10" key="1">
    <citation type="submission" date="2022-01" db="EMBL/GenBank/DDBJ databases">
        <authorList>
            <person name="King R."/>
        </authorList>
    </citation>
    <scope>NUCLEOTIDE SEQUENCE</scope>
</reference>
<evidence type="ECO:0000256" key="4">
    <source>
        <dbReference type="ARBA" id="ARBA00022807"/>
    </source>
</evidence>
<dbReference type="Pfam" id="PF08246">
    <property type="entry name" value="Inhibitor_I29"/>
    <property type="match status" value="1"/>
</dbReference>
<dbReference type="PRINTS" id="PR00705">
    <property type="entry name" value="PAPAIN"/>
</dbReference>
<dbReference type="PANTHER" id="PTHR12411">
    <property type="entry name" value="CYSTEINE PROTEASE FAMILY C1-RELATED"/>
    <property type="match status" value="1"/>
</dbReference>
<keyword evidence="11" id="KW-1185">Reference proteome</keyword>
<gene>
    <name evidence="10" type="ORF">DIABBA_LOCUS7244</name>
</gene>
<keyword evidence="5" id="KW-0865">Zymogen</keyword>
<keyword evidence="4" id="KW-0788">Thiol protease</keyword>
<evidence type="ECO:0000313" key="11">
    <source>
        <dbReference type="Proteomes" id="UP001153709"/>
    </source>
</evidence>
<feature type="domain" description="Peptidase C1A papain C-terminal" evidence="8">
    <location>
        <begin position="110"/>
        <end position="312"/>
    </location>
</feature>
<name>A0A9N9T1L8_DIABA</name>
<evidence type="ECO:0000256" key="7">
    <source>
        <dbReference type="SAM" id="SignalP"/>
    </source>
</evidence>
<dbReference type="PROSITE" id="PS00139">
    <property type="entry name" value="THIOL_PROTEASE_CYS"/>
    <property type="match status" value="1"/>
</dbReference>
<dbReference type="FunFam" id="3.90.70.10:FF:000006">
    <property type="entry name" value="Cathepsin S"/>
    <property type="match status" value="1"/>
</dbReference>
<dbReference type="GO" id="GO:0008234">
    <property type="term" value="F:cysteine-type peptidase activity"/>
    <property type="evidence" value="ECO:0007669"/>
    <property type="project" value="UniProtKB-KW"/>
</dbReference>
<evidence type="ECO:0000256" key="5">
    <source>
        <dbReference type="ARBA" id="ARBA00023145"/>
    </source>
</evidence>
<dbReference type="Proteomes" id="UP001153709">
    <property type="component" value="Chromosome 4"/>
</dbReference>
<feature type="domain" description="Cathepsin propeptide inhibitor" evidence="9">
    <location>
        <begin position="24"/>
        <end position="83"/>
    </location>
</feature>
<protein>
    <submittedName>
        <fullName evidence="10">Uncharacterized protein</fullName>
    </submittedName>
</protein>
<dbReference type="CDD" id="cd02248">
    <property type="entry name" value="Peptidase_C1A"/>
    <property type="match status" value="1"/>
</dbReference>
<dbReference type="Gene3D" id="3.90.70.10">
    <property type="entry name" value="Cysteine proteinases"/>
    <property type="match status" value="1"/>
</dbReference>
<evidence type="ECO:0000256" key="2">
    <source>
        <dbReference type="ARBA" id="ARBA00022670"/>
    </source>
</evidence>
<dbReference type="SMART" id="SM00848">
    <property type="entry name" value="Inhibitor_I29"/>
    <property type="match status" value="1"/>
</dbReference>
<keyword evidence="2" id="KW-0645">Protease</keyword>
<dbReference type="InterPro" id="IPR000668">
    <property type="entry name" value="Peptidase_C1A_C"/>
</dbReference>
<dbReference type="InterPro" id="IPR038765">
    <property type="entry name" value="Papain-like_cys_pep_sf"/>
</dbReference>